<organism evidence="2 3">
    <name type="scientific">Pythium insidiosum</name>
    <name type="common">Pythiosis disease agent</name>
    <dbReference type="NCBI Taxonomy" id="114742"/>
    <lineage>
        <taxon>Eukaryota</taxon>
        <taxon>Sar</taxon>
        <taxon>Stramenopiles</taxon>
        <taxon>Oomycota</taxon>
        <taxon>Peronosporomycetes</taxon>
        <taxon>Pythiales</taxon>
        <taxon>Pythiaceae</taxon>
        <taxon>Pythium</taxon>
    </lineage>
</organism>
<sequence>MGGMYTSYYADVYPQFVEHLILVSPAGVNASGLRNDQLPWVLRTASKYYITPMSLVRFAGPFGLSLVQWILKKRIAWTPETNIIRSGDMDFEHITMYCYHNWALKPSGEIALYTHLHPGAAAQRRPLNEVLAPAKLRVPLSFLYGGGGDWMPSEHGEALVRQLQNSHYATLRLVPSAGHQVFMDNPSDFNQMLIDAVHEYDRAPVTNLKLLEYHATARFSRRPAAGPVVIRAPCNLVAVRVLILGFFPAPPSLFQSLRCPVMFRSFATVAVLALASIHSAQSIFHDFSVVGEPVDREVTAYDKMVAGVALQDKRNFAPQVGEPICIQDVYRTREGTDEKGLTVYYFEAKGCRVAAPVGFCRKPCNAVPFEVVVTSPTKTQTYDPLLKYLEELKRDRNAKSPFVVESIGILL</sequence>
<evidence type="ECO:0000256" key="1">
    <source>
        <dbReference type="ARBA" id="ARBA00038097"/>
    </source>
</evidence>
<dbReference type="AlphaFoldDB" id="A0AAD5M9J0"/>
<dbReference type="PANTHER" id="PTHR42886">
    <property type="entry name" value="RE40534P-RELATED"/>
    <property type="match status" value="1"/>
</dbReference>
<evidence type="ECO:0008006" key="4">
    <source>
        <dbReference type="Google" id="ProtNLM"/>
    </source>
</evidence>
<protein>
    <recommendedName>
        <fullName evidence="4">Serine protease family S33</fullName>
    </recommendedName>
</protein>
<accession>A0AAD5M9J0</accession>
<dbReference type="Gene3D" id="3.40.50.1820">
    <property type="entry name" value="alpha/beta hydrolase"/>
    <property type="match status" value="1"/>
</dbReference>
<dbReference type="SUPFAM" id="SSF53474">
    <property type="entry name" value="alpha/beta-Hydrolases"/>
    <property type="match status" value="1"/>
</dbReference>
<comment type="caution">
    <text evidence="2">The sequence shown here is derived from an EMBL/GenBank/DDBJ whole genome shotgun (WGS) entry which is preliminary data.</text>
</comment>
<reference evidence="2" key="1">
    <citation type="submission" date="2021-12" db="EMBL/GenBank/DDBJ databases">
        <title>Prjna785345.</title>
        <authorList>
            <person name="Rujirawat T."/>
            <person name="Krajaejun T."/>
        </authorList>
    </citation>
    <scope>NUCLEOTIDE SEQUENCE</scope>
    <source>
        <strain evidence="2">Pi057C3</strain>
    </source>
</reference>
<name>A0AAD5M9J0_PYTIN</name>
<dbReference type="GO" id="GO:0006654">
    <property type="term" value="P:phosphatidic acid biosynthetic process"/>
    <property type="evidence" value="ECO:0007669"/>
    <property type="project" value="TreeGrafter"/>
</dbReference>
<dbReference type="Proteomes" id="UP001209570">
    <property type="component" value="Unassembled WGS sequence"/>
</dbReference>
<dbReference type="InterPro" id="IPR029058">
    <property type="entry name" value="AB_hydrolase_fold"/>
</dbReference>
<dbReference type="GO" id="GO:0052689">
    <property type="term" value="F:carboxylic ester hydrolase activity"/>
    <property type="evidence" value="ECO:0007669"/>
    <property type="project" value="TreeGrafter"/>
</dbReference>
<comment type="similarity">
    <text evidence="1">Belongs to the peptidase S33 family. ABHD4/ABHD5 subfamily.</text>
</comment>
<evidence type="ECO:0000313" key="3">
    <source>
        <dbReference type="Proteomes" id="UP001209570"/>
    </source>
</evidence>
<dbReference type="EMBL" id="JAKCXM010000003">
    <property type="protein sequence ID" value="KAJ0409610.1"/>
    <property type="molecule type" value="Genomic_DNA"/>
</dbReference>
<keyword evidence="3" id="KW-1185">Reference proteome</keyword>
<gene>
    <name evidence="2" type="ORF">P43SY_008482</name>
</gene>
<evidence type="ECO:0000313" key="2">
    <source>
        <dbReference type="EMBL" id="KAJ0409610.1"/>
    </source>
</evidence>
<dbReference type="PANTHER" id="PTHR42886:SF29">
    <property type="entry name" value="PUMMELIG, ISOFORM A"/>
    <property type="match status" value="1"/>
</dbReference>
<proteinExistence type="inferred from homology"/>
<dbReference type="GO" id="GO:0055088">
    <property type="term" value="P:lipid homeostasis"/>
    <property type="evidence" value="ECO:0007669"/>
    <property type="project" value="TreeGrafter"/>
</dbReference>
<dbReference type="GO" id="GO:0042171">
    <property type="term" value="F:lysophosphatidic acid acyltransferase activity"/>
    <property type="evidence" value="ECO:0007669"/>
    <property type="project" value="TreeGrafter"/>
</dbReference>